<dbReference type="InterPro" id="IPR010093">
    <property type="entry name" value="SinI_DNA-bd"/>
</dbReference>
<dbReference type="NCBIfam" id="TIGR01764">
    <property type="entry name" value="excise"/>
    <property type="match status" value="1"/>
</dbReference>
<protein>
    <submittedName>
        <fullName evidence="2">Excisionase family DNA binding protein</fullName>
    </submittedName>
</protein>
<accession>A0A4R7J4R8</accession>
<keyword evidence="3" id="KW-1185">Reference proteome</keyword>
<evidence type="ECO:0000313" key="3">
    <source>
        <dbReference type="Proteomes" id="UP000295371"/>
    </source>
</evidence>
<dbReference type="SUPFAM" id="SSF46955">
    <property type="entry name" value="Putative DNA-binding domain"/>
    <property type="match status" value="1"/>
</dbReference>
<gene>
    <name evidence="2" type="ORF">CLV29_2762</name>
</gene>
<organism evidence="2 3">
    <name type="scientific">Naumannella halotolerans</name>
    <dbReference type="NCBI Taxonomy" id="993414"/>
    <lineage>
        <taxon>Bacteria</taxon>
        <taxon>Bacillati</taxon>
        <taxon>Actinomycetota</taxon>
        <taxon>Actinomycetes</taxon>
        <taxon>Propionibacteriales</taxon>
        <taxon>Propionibacteriaceae</taxon>
        <taxon>Naumannella</taxon>
    </lineage>
</organism>
<dbReference type="GO" id="GO:0003677">
    <property type="term" value="F:DNA binding"/>
    <property type="evidence" value="ECO:0007669"/>
    <property type="project" value="InterPro"/>
</dbReference>
<feature type="domain" description="Helix-turn-helix" evidence="1">
    <location>
        <begin position="30"/>
        <end position="77"/>
    </location>
</feature>
<dbReference type="AlphaFoldDB" id="A0A4R7J4R8"/>
<sequence length="82" mass="9781">MYYSQCSFHVFESVRLRKNRERGPMDELRTADEVAKNLRLSPRMVRKLAQRKTLACVRIGTRVLFRPSDIDEFIERHLRDAT</sequence>
<dbReference type="Pfam" id="PF12728">
    <property type="entry name" value="HTH_17"/>
    <property type="match status" value="1"/>
</dbReference>
<dbReference type="InterPro" id="IPR041657">
    <property type="entry name" value="HTH_17"/>
</dbReference>
<proteinExistence type="predicted"/>
<dbReference type="InterPro" id="IPR009061">
    <property type="entry name" value="DNA-bd_dom_put_sf"/>
</dbReference>
<reference evidence="2 3" key="1">
    <citation type="submission" date="2019-03" db="EMBL/GenBank/DDBJ databases">
        <title>Genomic Encyclopedia of Archaeal and Bacterial Type Strains, Phase II (KMG-II): from individual species to whole genera.</title>
        <authorList>
            <person name="Goeker M."/>
        </authorList>
    </citation>
    <scope>NUCLEOTIDE SEQUENCE [LARGE SCALE GENOMIC DNA]</scope>
    <source>
        <strain evidence="2 3">DSM 24323</strain>
    </source>
</reference>
<dbReference type="EMBL" id="SOAW01000002">
    <property type="protein sequence ID" value="TDT31343.1"/>
    <property type="molecule type" value="Genomic_DNA"/>
</dbReference>
<name>A0A4R7J4R8_9ACTN</name>
<comment type="caution">
    <text evidence="2">The sequence shown here is derived from an EMBL/GenBank/DDBJ whole genome shotgun (WGS) entry which is preliminary data.</text>
</comment>
<dbReference type="RefSeq" id="WP_341799773.1">
    <property type="nucleotide sequence ID" value="NZ_SOAW01000002.1"/>
</dbReference>
<dbReference type="Proteomes" id="UP000295371">
    <property type="component" value="Unassembled WGS sequence"/>
</dbReference>
<evidence type="ECO:0000313" key="2">
    <source>
        <dbReference type="EMBL" id="TDT31343.1"/>
    </source>
</evidence>
<evidence type="ECO:0000259" key="1">
    <source>
        <dbReference type="Pfam" id="PF12728"/>
    </source>
</evidence>